<accession>A0A9D2C087</accession>
<comment type="caution">
    <text evidence="3">The sequence shown here is derived from an EMBL/GenBank/DDBJ whole genome shotgun (WGS) entry which is preliminary data.</text>
</comment>
<keyword evidence="2" id="KW-0812">Transmembrane</keyword>
<evidence type="ECO:0000313" key="4">
    <source>
        <dbReference type="Proteomes" id="UP000823915"/>
    </source>
</evidence>
<feature type="compositionally biased region" description="Basic and acidic residues" evidence="1">
    <location>
        <begin position="156"/>
        <end position="171"/>
    </location>
</feature>
<dbReference type="EMBL" id="DXDU01000014">
    <property type="protein sequence ID" value="HIY25766.1"/>
    <property type="molecule type" value="Genomic_DNA"/>
</dbReference>
<evidence type="ECO:0000313" key="3">
    <source>
        <dbReference type="EMBL" id="HIY25766.1"/>
    </source>
</evidence>
<dbReference type="Proteomes" id="UP000823915">
    <property type="component" value="Unassembled WGS sequence"/>
</dbReference>
<proteinExistence type="predicted"/>
<evidence type="ECO:0000256" key="1">
    <source>
        <dbReference type="SAM" id="MobiDB-lite"/>
    </source>
</evidence>
<keyword evidence="2" id="KW-0472">Membrane</keyword>
<reference evidence="3" key="2">
    <citation type="submission" date="2021-04" db="EMBL/GenBank/DDBJ databases">
        <authorList>
            <person name="Gilroy R."/>
        </authorList>
    </citation>
    <scope>NUCLEOTIDE SEQUENCE</scope>
    <source>
        <strain evidence="3">1282</strain>
    </source>
</reference>
<protein>
    <submittedName>
        <fullName evidence="3">Uncharacterized protein</fullName>
    </submittedName>
</protein>
<keyword evidence="2" id="KW-1133">Transmembrane helix</keyword>
<feature type="compositionally biased region" description="Low complexity" evidence="1">
    <location>
        <begin position="29"/>
        <end position="40"/>
    </location>
</feature>
<reference evidence="3" key="1">
    <citation type="journal article" date="2021" name="PeerJ">
        <title>Extensive microbial diversity within the chicken gut microbiome revealed by metagenomics and culture.</title>
        <authorList>
            <person name="Gilroy R."/>
            <person name="Ravi A."/>
            <person name="Getino M."/>
            <person name="Pursley I."/>
            <person name="Horton D.L."/>
            <person name="Alikhan N.F."/>
            <person name="Baker D."/>
            <person name="Gharbi K."/>
            <person name="Hall N."/>
            <person name="Watson M."/>
            <person name="Adriaenssens E.M."/>
            <person name="Foster-Nyarko E."/>
            <person name="Jarju S."/>
            <person name="Secka A."/>
            <person name="Antonio M."/>
            <person name="Oren A."/>
            <person name="Chaudhuri R.R."/>
            <person name="La Ragione R."/>
            <person name="Hildebrand F."/>
            <person name="Pallen M.J."/>
        </authorList>
    </citation>
    <scope>NUCLEOTIDE SEQUENCE</scope>
    <source>
        <strain evidence="3">1282</strain>
    </source>
</reference>
<feature type="compositionally biased region" description="Gly residues" evidence="1">
    <location>
        <begin position="41"/>
        <end position="68"/>
    </location>
</feature>
<dbReference type="AlphaFoldDB" id="A0A9D2C087"/>
<feature type="transmembrane region" description="Helical" evidence="2">
    <location>
        <begin position="126"/>
        <end position="146"/>
    </location>
</feature>
<gene>
    <name evidence="3" type="ORF">H9838_01160</name>
</gene>
<feature type="compositionally biased region" description="Low complexity" evidence="1">
    <location>
        <begin position="92"/>
        <end position="103"/>
    </location>
</feature>
<sequence>TPTPKPTPKPEKTPKPTAEPEDQEPTPKPTVKPSSKPSAGSGSGLGGGTSGGSGGGSSGGGSSGGGSQSGATVIRQEGVPVVVTDGTETAQPTQEEAASSPEESPQPSPTPETLQGLTVLNGQASLVPLLIGGLCLLAAVLLSGPLSKALGRKFRREKEDKPGGEGNDPKP</sequence>
<evidence type="ECO:0000256" key="2">
    <source>
        <dbReference type="SAM" id="Phobius"/>
    </source>
</evidence>
<feature type="region of interest" description="Disordered" evidence="1">
    <location>
        <begin position="148"/>
        <end position="171"/>
    </location>
</feature>
<feature type="region of interest" description="Disordered" evidence="1">
    <location>
        <begin position="1"/>
        <end position="116"/>
    </location>
</feature>
<name>A0A9D2C087_9FIRM</name>
<organism evidence="3 4">
    <name type="scientific">Candidatus Acutalibacter pullistercoris</name>
    <dbReference type="NCBI Taxonomy" id="2838418"/>
    <lineage>
        <taxon>Bacteria</taxon>
        <taxon>Bacillati</taxon>
        <taxon>Bacillota</taxon>
        <taxon>Clostridia</taxon>
        <taxon>Eubacteriales</taxon>
        <taxon>Acutalibacteraceae</taxon>
        <taxon>Acutalibacter</taxon>
    </lineage>
</organism>
<feature type="non-terminal residue" evidence="3">
    <location>
        <position position="1"/>
    </location>
</feature>